<feature type="transmembrane region" description="Helical" evidence="5">
    <location>
        <begin position="27"/>
        <end position="49"/>
    </location>
</feature>
<dbReference type="EMBL" id="SOJN01000023">
    <property type="protein sequence ID" value="TET47328.1"/>
    <property type="molecule type" value="Genomic_DNA"/>
</dbReference>
<evidence type="ECO:0000313" key="7">
    <source>
        <dbReference type="Proteomes" id="UP000315525"/>
    </source>
</evidence>
<keyword evidence="2 5" id="KW-0812">Transmembrane</keyword>
<organism evidence="6 7">
    <name type="scientific">candidate division TA06 bacterium</name>
    <dbReference type="NCBI Taxonomy" id="2250710"/>
    <lineage>
        <taxon>Bacteria</taxon>
        <taxon>Bacteria division TA06</taxon>
    </lineage>
</organism>
<gene>
    <name evidence="6" type="ORF">E3J62_01720</name>
</gene>
<evidence type="ECO:0000256" key="5">
    <source>
        <dbReference type="SAM" id="Phobius"/>
    </source>
</evidence>
<evidence type="ECO:0000313" key="6">
    <source>
        <dbReference type="EMBL" id="TET47328.1"/>
    </source>
</evidence>
<comment type="subcellular location">
    <subcellularLocation>
        <location evidence="1">Membrane</location>
        <topology evidence="1">Multi-pass membrane protein</topology>
    </subcellularLocation>
</comment>
<evidence type="ECO:0008006" key="8">
    <source>
        <dbReference type="Google" id="ProtNLM"/>
    </source>
</evidence>
<evidence type="ECO:0000256" key="1">
    <source>
        <dbReference type="ARBA" id="ARBA00004141"/>
    </source>
</evidence>
<comment type="caution">
    <text evidence="6">The sequence shown here is derived from an EMBL/GenBank/DDBJ whole genome shotgun (WGS) entry which is preliminary data.</text>
</comment>
<accession>A0A523UXQ9</accession>
<evidence type="ECO:0000256" key="2">
    <source>
        <dbReference type="ARBA" id="ARBA00022692"/>
    </source>
</evidence>
<keyword evidence="4 5" id="KW-0472">Membrane</keyword>
<feature type="transmembrane region" description="Helical" evidence="5">
    <location>
        <begin position="70"/>
        <end position="98"/>
    </location>
</feature>
<dbReference type="Pfam" id="PF09685">
    <property type="entry name" value="MamF_MmsF"/>
    <property type="match status" value="1"/>
</dbReference>
<dbReference type="AlphaFoldDB" id="A0A523UXQ9"/>
<dbReference type="Proteomes" id="UP000315525">
    <property type="component" value="Unassembled WGS sequence"/>
</dbReference>
<keyword evidence="3 5" id="KW-1133">Transmembrane helix</keyword>
<dbReference type="InterPro" id="IPR019109">
    <property type="entry name" value="MamF_MmsF"/>
</dbReference>
<evidence type="ECO:0000256" key="3">
    <source>
        <dbReference type="ARBA" id="ARBA00022989"/>
    </source>
</evidence>
<evidence type="ECO:0000256" key="4">
    <source>
        <dbReference type="ARBA" id="ARBA00023136"/>
    </source>
</evidence>
<name>A0A523UXQ9_UNCT6</name>
<protein>
    <recommendedName>
        <fullName evidence="8">DUF4870 domain-containing protein</fullName>
    </recommendedName>
</protein>
<sequence length="122" mass="13512">MENYKYTAIDIGEVDRVEVDEARPLAWLSYLSILFLIPLLAMRGNRFALFHARQGMILFAYKVGLGKVSLILAAAGIGIITLFVGEAILLVLSIIGIVKSAQGQFWRCPLWVHELAQKVPIG</sequence>
<reference evidence="6 7" key="1">
    <citation type="submission" date="2019-03" db="EMBL/GenBank/DDBJ databases">
        <title>Metabolic potential of uncultured bacteria and archaea associated with petroleum seepage in deep-sea sediments.</title>
        <authorList>
            <person name="Dong X."/>
            <person name="Hubert C."/>
        </authorList>
    </citation>
    <scope>NUCLEOTIDE SEQUENCE [LARGE SCALE GENOMIC DNA]</scope>
    <source>
        <strain evidence="6">E44_bin18</strain>
    </source>
</reference>
<proteinExistence type="predicted"/>